<gene>
    <name evidence="1" type="ORF">TrST_g8132</name>
</gene>
<proteinExistence type="predicted"/>
<accession>A0A9W7C273</accession>
<dbReference type="Proteomes" id="UP001165085">
    <property type="component" value="Unassembled WGS sequence"/>
</dbReference>
<dbReference type="OrthoDB" id="10356015at2759"/>
<keyword evidence="2" id="KW-1185">Reference proteome</keyword>
<evidence type="ECO:0000313" key="1">
    <source>
        <dbReference type="EMBL" id="GMI00597.1"/>
    </source>
</evidence>
<dbReference type="EMBL" id="BRXY01000570">
    <property type="protein sequence ID" value="GMI00597.1"/>
    <property type="molecule type" value="Genomic_DNA"/>
</dbReference>
<name>A0A9W7C273_9STRA</name>
<organism evidence="1 2">
    <name type="scientific">Triparma strigata</name>
    <dbReference type="NCBI Taxonomy" id="1606541"/>
    <lineage>
        <taxon>Eukaryota</taxon>
        <taxon>Sar</taxon>
        <taxon>Stramenopiles</taxon>
        <taxon>Ochrophyta</taxon>
        <taxon>Bolidophyceae</taxon>
        <taxon>Parmales</taxon>
        <taxon>Triparmaceae</taxon>
        <taxon>Triparma</taxon>
    </lineage>
</organism>
<protein>
    <submittedName>
        <fullName evidence="1">Uncharacterized protein</fullName>
    </submittedName>
</protein>
<evidence type="ECO:0000313" key="2">
    <source>
        <dbReference type="Proteomes" id="UP001165085"/>
    </source>
</evidence>
<comment type="caution">
    <text evidence="1">The sequence shown here is derived from an EMBL/GenBank/DDBJ whole genome shotgun (WGS) entry which is preliminary data.</text>
</comment>
<reference evidence="2" key="1">
    <citation type="journal article" date="2023" name="Commun. Biol.">
        <title>Genome analysis of Parmales, the sister group of diatoms, reveals the evolutionary specialization of diatoms from phago-mixotrophs to photoautotrophs.</title>
        <authorList>
            <person name="Ban H."/>
            <person name="Sato S."/>
            <person name="Yoshikawa S."/>
            <person name="Yamada K."/>
            <person name="Nakamura Y."/>
            <person name="Ichinomiya M."/>
            <person name="Sato N."/>
            <person name="Blanc-Mathieu R."/>
            <person name="Endo H."/>
            <person name="Kuwata A."/>
            <person name="Ogata H."/>
        </authorList>
    </citation>
    <scope>NUCLEOTIDE SEQUENCE [LARGE SCALE GENOMIC DNA]</scope>
    <source>
        <strain evidence="2">NIES 3701</strain>
    </source>
</reference>
<dbReference type="AlphaFoldDB" id="A0A9W7C273"/>
<sequence>MLPHPIHVAKAGEVGIGLPSFEVGEIVAAQRRRNPLKKNFKATVVERRCVRGSTNRDDWTVCQMAYFVSCGLCCRSCAASSIEERYLYKLQYLDDRSQIDIDMEEEYITKIVEGQYDGDNNDGVLNAEATSI</sequence>